<dbReference type="EMBL" id="CAMXCT030006729">
    <property type="protein sequence ID" value="CAL4806348.1"/>
    <property type="molecule type" value="Genomic_DNA"/>
</dbReference>
<organism evidence="3">
    <name type="scientific">Cladocopium goreaui</name>
    <dbReference type="NCBI Taxonomy" id="2562237"/>
    <lineage>
        <taxon>Eukaryota</taxon>
        <taxon>Sar</taxon>
        <taxon>Alveolata</taxon>
        <taxon>Dinophyceae</taxon>
        <taxon>Suessiales</taxon>
        <taxon>Symbiodiniaceae</taxon>
        <taxon>Cladocopium</taxon>
    </lineage>
</organism>
<proteinExistence type="predicted"/>
<gene>
    <name evidence="3" type="ORF">C1SCF055_LOCUS43560</name>
</gene>
<dbReference type="SUPFAM" id="SSF47473">
    <property type="entry name" value="EF-hand"/>
    <property type="match status" value="1"/>
</dbReference>
<keyword evidence="5" id="KW-1185">Reference proteome</keyword>
<dbReference type="PROSITE" id="PS50222">
    <property type="entry name" value="EF_HAND_2"/>
    <property type="match status" value="1"/>
</dbReference>
<evidence type="ECO:0000313" key="5">
    <source>
        <dbReference type="Proteomes" id="UP001152797"/>
    </source>
</evidence>
<evidence type="ECO:0000256" key="1">
    <source>
        <dbReference type="ARBA" id="ARBA00022837"/>
    </source>
</evidence>
<feature type="domain" description="EF-hand" evidence="2">
    <location>
        <begin position="1"/>
        <end position="36"/>
    </location>
</feature>
<dbReference type="GO" id="GO:0005509">
    <property type="term" value="F:calcium ion binding"/>
    <property type="evidence" value="ECO:0007669"/>
    <property type="project" value="InterPro"/>
</dbReference>
<dbReference type="InterPro" id="IPR011992">
    <property type="entry name" value="EF-hand-dom_pair"/>
</dbReference>
<dbReference type="EMBL" id="CAMXCT010006729">
    <property type="protein sequence ID" value="CAI4019036.1"/>
    <property type="molecule type" value="Genomic_DNA"/>
</dbReference>
<dbReference type="PROSITE" id="PS00018">
    <property type="entry name" value="EF_HAND_1"/>
    <property type="match status" value="1"/>
</dbReference>
<dbReference type="EMBL" id="CAMXCT020006729">
    <property type="protein sequence ID" value="CAL1172411.1"/>
    <property type="molecule type" value="Genomic_DNA"/>
</dbReference>
<keyword evidence="1" id="KW-0106">Calcium</keyword>
<dbReference type="InterPro" id="IPR018247">
    <property type="entry name" value="EF_Hand_1_Ca_BS"/>
</dbReference>
<dbReference type="InterPro" id="IPR002048">
    <property type="entry name" value="EF_hand_dom"/>
</dbReference>
<evidence type="ECO:0000313" key="3">
    <source>
        <dbReference type="EMBL" id="CAI4019036.1"/>
    </source>
</evidence>
<evidence type="ECO:0000313" key="4">
    <source>
        <dbReference type="EMBL" id="CAL1172411.1"/>
    </source>
</evidence>
<reference evidence="4" key="2">
    <citation type="submission" date="2024-04" db="EMBL/GenBank/DDBJ databases">
        <authorList>
            <person name="Chen Y."/>
            <person name="Shah S."/>
            <person name="Dougan E. K."/>
            <person name="Thang M."/>
            <person name="Chan C."/>
        </authorList>
    </citation>
    <scope>NUCLEOTIDE SEQUENCE [LARGE SCALE GENOMIC DNA]</scope>
</reference>
<accession>A0A9P1GQ16</accession>
<dbReference type="AlphaFoldDB" id="A0A9P1GQ16"/>
<protein>
    <recommendedName>
        <fullName evidence="2">EF-hand domain-containing protein</fullName>
    </recommendedName>
</protein>
<comment type="caution">
    <text evidence="3">The sequence shown here is derived from an EMBL/GenBank/DDBJ whole genome shotgun (WGS) entry which is preliminary data.</text>
</comment>
<evidence type="ECO:0000259" key="2">
    <source>
        <dbReference type="PROSITE" id="PS50222"/>
    </source>
</evidence>
<sequence length="159" mass="18377">MKDDQIYEEFRNMDLNHNGIIEADELRQSLLAAAPGSAAAAKRPKRPKRPKRLPVWLAKVSRLFSRGNEFLSSRAVKLCMSVTELEEFPRATDGRVSGLCEELYLECVLTVHTFGQRRKKAWLRWIAERDSLRFAYFLDDQSQLMRDVGHQFRDCKGSS</sequence>
<dbReference type="Proteomes" id="UP001152797">
    <property type="component" value="Unassembled WGS sequence"/>
</dbReference>
<reference evidence="3" key="1">
    <citation type="submission" date="2022-10" db="EMBL/GenBank/DDBJ databases">
        <authorList>
            <person name="Chen Y."/>
            <person name="Dougan E. K."/>
            <person name="Chan C."/>
            <person name="Rhodes N."/>
            <person name="Thang M."/>
        </authorList>
    </citation>
    <scope>NUCLEOTIDE SEQUENCE</scope>
</reference>
<name>A0A9P1GQ16_9DINO</name>